<gene>
    <name evidence="7" type="ORF">CVT24_001345</name>
</gene>
<dbReference type="InParanoid" id="A0A409YFU9"/>
<dbReference type="PANTHER" id="PTHR11069">
    <property type="entry name" value="GLUCOSYLCERAMIDASE"/>
    <property type="match status" value="1"/>
</dbReference>
<keyword evidence="3 4" id="KW-0378">Hydrolase</keyword>
<organism evidence="7 8">
    <name type="scientific">Panaeolus cyanescens</name>
    <dbReference type="NCBI Taxonomy" id="181874"/>
    <lineage>
        <taxon>Eukaryota</taxon>
        <taxon>Fungi</taxon>
        <taxon>Dikarya</taxon>
        <taxon>Basidiomycota</taxon>
        <taxon>Agaricomycotina</taxon>
        <taxon>Agaricomycetes</taxon>
        <taxon>Agaricomycetidae</taxon>
        <taxon>Agaricales</taxon>
        <taxon>Agaricineae</taxon>
        <taxon>Galeropsidaceae</taxon>
        <taxon>Panaeolus</taxon>
    </lineage>
</organism>
<evidence type="ECO:0000256" key="5">
    <source>
        <dbReference type="SAM" id="SignalP"/>
    </source>
</evidence>
<dbReference type="EMBL" id="NHTK01001209">
    <property type="protein sequence ID" value="PPR01864.1"/>
    <property type="molecule type" value="Genomic_DNA"/>
</dbReference>
<dbReference type="InterPro" id="IPR033453">
    <property type="entry name" value="Glyco_hydro_30_TIM-barrel"/>
</dbReference>
<dbReference type="GO" id="GO:0006680">
    <property type="term" value="P:glucosylceramide catabolic process"/>
    <property type="evidence" value="ECO:0007669"/>
    <property type="project" value="TreeGrafter"/>
</dbReference>
<feature type="signal peptide" evidence="5">
    <location>
        <begin position="1"/>
        <end position="20"/>
    </location>
</feature>
<name>A0A409YFU9_9AGAR</name>
<dbReference type="InterPro" id="IPR001139">
    <property type="entry name" value="Glyco_hydro_30"/>
</dbReference>
<keyword evidence="2 5" id="KW-0732">Signal</keyword>
<dbReference type="PANTHER" id="PTHR11069:SF23">
    <property type="entry name" value="LYSOSOMAL ACID GLUCOSYLCERAMIDASE"/>
    <property type="match status" value="1"/>
</dbReference>
<keyword evidence="8" id="KW-1185">Reference proteome</keyword>
<dbReference type="Proteomes" id="UP000284842">
    <property type="component" value="Unassembled WGS sequence"/>
</dbReference>
<evidence type="ECO:0000259" key="6">
    <source>
        <dbReference type="Pfam" id="PF02055"/>
    </source>
</evidence>
<feature type="domain" description="Glycosyl hydrolase family 30 TIM-barrel" evidence="6">
    <location>
        <begin position="110"/>
        <end position="380"/>
    </location>
</feature>
<accession>A0A409YFU9</accession>
<evidence type="ECO:0000256" key="1">
    <source>
        <dbReference type="ARBA" id="ARBA00005382"/>
    </source>
</evidence>
<feature type="chain" id="PRO_5019449048" description="Glycosyl hydrolase family 30 TIM-barrel domain-containing protein" evidence="5">
    <location>
        <begin position="21"/>
        <end position="545"/>
    </location>
</feature>
<evidence type="ECO:0000313" key="8">
    <source>
        <dbReference type="Proteomes" id="UP000284842"/>
    </source>
</evidence>
<dbReference type="Gene3D" id="2.60.40.1180">
    <property type="entry name" value="Golgi alpha-mannosidase II"/>
    <property type="match status" value="1"/>
</dbReference>
<dbReference type="InterPro" id="IPR017853">
    <property type="entry name" value="GH"/>
</dbReference>
<comment type="similarity">
    <text evidence="1 4">Belongs to the glycosyl hydrolase 30 family.</text>
</comment>
<proteinExistence type="inferred from homology"/>
<evidence type="ECO:0000256" key="4">
    <source>
        <dbReference type="RuleBase" id="RU361188"/>
    </source>
</evidence>
<comment type="caution">
    <text evidence="7">The sequence shown here is derived from an EMBL/GenBank/DDBJ whole genome shotgun (WGS) entry which is preliminary data.</text>
</comment>
<evidence type="ECO:0000256" key="3">
    <source>
        <dbReference type="ARBA" id="ARBA00022801"/>
    </source>
</evidence>
<keyword evidence="4" id="KW-0326">Glycosidase</keyword>
<evidence type="ECO:0000313" key="7">
    <source>
        <dbReference type="EMBL" id="PPR01864.1"/>
    </source>
</evidence>
<dbReference type="GO" id="GO:0004348">
    <property type="term" value="F:glucosylceramidase activity"/>
    <property type="evidence" value="ECO:0007669"/>
    <property type="project" value="InterPro"/>
</dbReference>
<evidence type="ECO:0000256" key="2">
    <source>
        <dbReference type="ARBA" id="ARBA00022729"/>
    </source>
</evidence>
<protein>
    <recommendedName>
        <fullName evidence="6">Glycosyl hydrolase family 30 TIM-barrel domain-containing protein</fullName>
    </recommendedName>
</protein>
<dbReference type="InterPro" id="IPR013780">
    <property type="entry name" value="Glyco_hydro_b"/>
</dbReference>
<dbReference type="STRING" id="181874.A0A409YFU9"/>
<dbReference type="GO" id="GO:0016020">
    <property type="term" value="C:membrane"/>
    <property type="evidence" value="ECO:0007669"/>
    <property type="project" value="GOC"/>
</dbReference>
<sequence length="545" mass="59488">MHSKTLSLIVLIYAGGLCVAQQIWDIWQTTWDRSKLFTSLGLSSPINFANPGPIGDADIVIKDGTKYQSIAGFGASLTFEQSEGMHFSNFARDTVHLVYQSKNSGNYNKLLNYLFNPGYGENAAGLNFIRIPIGASDFSASQYSLDDTSGDTSFNNFNINKIPSNVFSVLRDIKSYNSNLKLQLVPWSPPGWMKDSGTMNGGAFKTQYVTQYATYLLKAVQGFQNQGFSVYAISVQNEPQNSNPTYPTCTMSSDTEGRIATALRSLLNSNGLSGVKIIGYEHNWDNAGSYPIQLMNNYGDAFAGVGFHCYAGSVANQDTFHNAHPSKAIFFTECSGTFGSDWWSDLKWYMDNLWIGSLEHYSQSGLMWNLALDGSGNPKYPGTNSCGGPGCRALVTINSDGSYSLNQEFYSMAQASKAIIPKDPGGPFGQRIGVSVGGSLGWALRVGAYVTQRTSSAEWLQYSIVVLNWYDNASSGWNPKPVTTTIEFRGMQAKYTFPVGITTLWWFAPATGAVDISANPELRFKNGTMTGMGRNATDTGIKVEG</sequence>
<dbReference type="Gene3D" id="3.20.20.80">
    <property type="entry name" value="Glycosidases"/>
    <property type="match status" value="1"/>
</dbReference>
<dbReference type="SUPFAM" id="SSF51445">
    <property type="entry name" value="(Trans)glycosidases"/>
    <property type="match status" value="1"/>
</dbReference>
<dbReference type="AlphaFoldDB" id="A0A409YFU9"/>
<dbReference type="OrthoDB" id="2160638at2759"/>
<reference evidence="7 8" key="1">
    <citation type="journal article" date="2018" name="Evol. Lett.">
        <title>Horizontal gene cluster transfer increased hallucinogenic mushroom diversity.</title>
        <authorList>
            <person name="Reynolds H.T."/>
            <person name="Vijayakumar V."/>
            <person name="Gluck-Thaler E."/>
            <person name="Korotkin H.B."/>
            <person name="Matheny P.B."/>
            <person name="Slot J.C."/>
        </authorList>
    </citation>
    <scope>NUCLEOTIDE SEQUENCE [LARGE SCALE GENOMIC DNA]</scope>
    <source>
        <strain evidence="7 8">2629</strain>
    </source>
</reference>
<dbReference type="Pfam" id="PF02055">
    <property type="entry name" value="Glyco_hydro_30"/>
    <property type="match status" value="1"/>
</dbReference>